<name>A0A1Q8ZWB6_9HYPH</name>
<dbReference type="GO" id="GO:0005524">
    <property type="term" value="F:ATP binding"/>
    <property type="evidence" value="ECO:0007669"/>
    <property type="project" value="UniProtKB-KW"/>
</dbReference>
<keyword evidence="3" id="KW-0762">Sugar transport</keyword>
<dbReference type="CDD" id="cd03216">
    <property type="entry name" value="ABC_Carb_Monos_I"/>
    <property type="match status" value="1"/>
</dbReference>
<dbReference type="RefSeq" id="WP_075637986.1">
    <property type="nucleotide sequence ID" value="NZ_MKIM01000021.1"/>
</dbReference>
<keyword evidence="4" id="KW-0677">Repeat</keyword>
<evidence type="ECO:0000256" key="5">
    <source>
        <dbReference type="ARBA" id="ARBA00022741"/>
    </source>
</evidence>
<dbReference type="Proteomes" id="UP000186894">
    <property type="component" value="Unassembled WGS sequence"/>
</dbReference>
<accession>A0A1Q8ZWB6</accession>
<dbReference type="EMBL" id="MKIM01000021">
    <property type="protein sequence ID" value="OLP46315.1"/>
    <property type="molecule type" value="Genomic_DNA"/>
</dbReference>
<dbReference type="AlphaFoldDB" id="A0A1Q8ZWB6"/>
<evidence type="ECO:0000256" key="1">
    <source>
        <dbReference type="ARBA" id="ARBA00005417"/>
    </source>
</evidence>
<dbReference type="Gene3D" id="3.40.50.300">
    <property type="entry name" value="P-loop containing nucleotide triphosphate hydrolases"/>
    <property type="match status" value="2"/>
</dbReference>
<comment type="caution">
    <text evidence="9">The sequence shown here is derived from an EMBL/GenBank/DDBJ whole genome shotgun (WGS) entry which is preliminary data.</text>
</comment>
<sequence>MTNSHDADKAAIRFHAITKQFGGAKALADVSFAVRAGSVHGLVGQNGAGKSTLIKILAGLQHQDSGTIEIDDVVAADLTPHHVEKLGLHFIHQDRLLVPSFTVGEALFLGREPRITGTPFLDRRAMKRQADSILQDYFGLRLPTNALISQLTTAQKQIVQMTRALLSKPKVLVFDEPTAALVRREADILFSLIRRLRNDGVTIIYISHYLGEIEDLCDDITVLRNGKVVVSRSMGGLSAKQIATLMVERDIAEMFPKPNVVKGERLLDVRNLTAAGKYCDVSLSLHKGEVLGITGLLGSGAKDVLRTLFGLEKADAGEIRSHEQAVSFSTPHQAVSRNLALVPEDRRRNGVALELTVAENITLASLGRFSKAGFLNRRREKSAVDQLIAQLQIETAGGNAPVRTLSGGNQQKVALAKWLSRQSEIYLLDEPTVGVDIGAKVEIYQLIGALAERGAGIIILSSDLPELVGITDRIAVFFRGQIAAELTSSETMADAVFAVATGSHERHRHVG</sequence>
<dbReference type="SMART" id="SM00382">
    <property type="entry name" value="AAA"/>
    <property type="match status" value="2"/>
</dbReference>
<proteinExistence type="inferred from homology"/>
<keyword evidence="5" id="KW-0547">Nucleotide-binding</keyword>
<keyword evidence="2" id="KW-0813">Transport</keyword>
<evidence type="ECO:0000259" key="8">
    <source>
        <dbReference type="PROSITE" id="PS50893"/>
    </source>
</evidence>
<keyword evidence="7" id="KW-0472">Membrane</keyword>
<dbReference type="InterPro" id="IPR050107">
    <property type="entry name" value="ABC_carbohydrate_import_ATPase"/>
</dbReference>
<dbReference type="InterPro" id="IPR017871">
    <property type="entry name" value="ABC_transporter-like_CS"/>
</dbReference>
<gene>
    <name evidence="9" type="ORF">BJF95_03820</name>
</gene>
<dbReference type="PROSITE" id="PS50893">
    <property type="entry name" value="ABC_TRANSPORTER_2"/>
    <property type="match status" value="2"/>
</dbReference>
<dbReference type="InterPro" id="IPR027417">
    <property type="entry name" value="P-loop_NTPase"/>
</dbReference>
<dbReference type="InterPro" id="IPR003593">
    <property type="entry name" value="AAA+_ATPase"/>
</dbReference>
<dbReference type="Pfam" id="PF00005">
    <property type="entry name" value="ABC_tran"/>
    <property type="match status" value="2"/>
</dbReference>
<feature type="domain" description="ABC transporter" evidence="8">
    <location>
        <begin position="261"/>
        <end position="504"/>
    </location>
</feature>
<dbReference type="PANTHER" id="PTHR43790:SF9">
    <property type="entry name" value="GALACTOFURANOSE TRANSPORTER ATP-BINDING PROTEIN YTFR"/>
    <property type="match status" value="1"/>
</dbReference>
<evidence type="ECO:0000256" key="4">
    <source>
        <dbReference type="ARBA" id="ARBA00022737"/>
    </source>
</evidence>
<reference evidence="9 10" key="1">
    <citation type="submission" date="2016-09" db="EMBL/GenBank/DDBJ databases">
        <title>Rhizobium oryziradicis sp. nov., isolated from the root of rice.</title>
        <authorList>
            <person name="Zhao J."/>
            <person name="Zhang X."/>
        </authorList>
    </citation>
    <scope>NUCLEOTIDE SEQUENCE [LARGE SCALE GENOMIC DNA]</scope>
    <source>
        <strain evidence="9 10">N19</strain>
    </source>
</reference>
<evidence type="ECO:0000256" key="3">
    <source>
        <dbReference type="ARBA" id="ARBA00022597"/>
    </source>
</evidence>
<dbReference type="InterPro" id="IPR003439">
    <property type="entry name" value="ABC_transporter-like_ATP-bd"/>
</dbReference>
<dbReference type="CDD" id="cd03215">
    <property type="entry name" value="ABC_Carb_Monos_II"/>
    <property type="match status" value="1"/>
</dbReference>
<keyword evidence="10" id="KW-1185">Reference proteome</keyword>
<dbReference type="SUPFAM" id="SSF52540">
    <property type="entry name" value="P-loop containing nucleoside triphosphate hydrolases"/>
    <property type="match status" value="2"/>
</dbReference>
<evidence type="ECO:0000256" key="7">
    <source>
        <dbReference type="ARBA" id="ARBA00023136"/>
    </source>
</evidence>
<evidence type="ECO:0000313" key="10">
    <source>
        <dbReference type="Proteomes" id="UP000186894"/>
    </source>
</evidence>
<evidence type="ECO:0000313" key="9">
    <source>
        <dbReference type="EMBL" id="OLP46315.1"/>
    </source>
</evidence>
<dbReference type="PANTHER" id="PTHR43790">
    <property type="entry name" value="CARBOHYDRATE TRANSPORT ATP-BINDING PROTEIN MG119-RELATED"/>
    <property type="match status" value="1"/>
</dbReference>
<evidence type="ECO:0000256" key="2">
    <source>
        <dbReference type="ARBA" id="ARBA00022448"/>
    </source>
</evidence>
<dbReference type="OrthoDB" id="9805029at2"/>
<protein>
    <submittedName>
        <fullName evidence="9">Sugar ABC transporter</fullName>
    </submittedName>
</protein>
<dbReference type="STRING" id="1867956.BJF95_03820"/>
<dbReference type="GO" id="GO:0016887">
    <property type="term" value="F:ATP hydrolysis activity"/>
    <property type="evidence" value="ECO:0007669"/>
    <property type="project" value="InterPro"/>
</dbReference>
<keyword evidence="6" id="KW-0067">ATP-binding</keyword>
<evidence type="ECO:0000256" key="6">
    <source>
        <dbReference type="ARBA" id="ARBA00022840"/>
    </source>
</evidence>
<feature type="domain" description="ABC transporter" evidence="8">
    <location>
        <begin position="12"/>
        <end position="250"/>
    </location>
</feature>
<dbReference type="PROSITE" id="PS00211">
    <property type="entry name" value="ABC_TRANSPORTER_1"/>
    <property type="match status" value="1"/>
</dbReference>
<comment type="similarity">
    <text evidence="1">Belongs to the ABC transporter superfamily.</text>
</comment>
<organism evidence="9 10">
    <name type="scientific">Rhizobium oryziradicis</name>
    <dbReference type="NCBI Taxonomy" id="1867956"/>
    <lineage>
        <taxon>Bacteria</taxon>
        <taxon>Pseudomonadati</taxon>
        <taxon>Pseudomonadota</taxon>
        <taxon>Alphaproteobacteria</taxon>
        <taxon>Hyphomicrobiales</taxon>
        <taxon>Rhizobiaceae</taxon>
        <taxon>Rhizobium/Agrobacterium group</taxon>
        <taxon>Rhizobium</taxon>
    </lineage>
</organism>